<dbReference type="InterPro" id="IPR003594">
    <property type="entry name" value="HATPase_dom"/>
</dbReference>
<dbReference type="AlphaFoldDB" id="A0A4Y6PSW8"/>
<dbReference type="OrthoDB" id="9815202at2"/>
<dbReference type="GO" id="GO:0005524">
    <property type="term" value="F:ATP binding"/>
    <property type="evidence" value="ECO:0007669"/>
    <property type="project" value="UniProtKB-KW"/>
</dbReference>
<dbReference type="EC" id="2.7.13.3" evidence="3"/>
<dbReference type="InterPro" id="IPR036097">
    <property type="entry name" value="HisK_dim/P_sf"/>
</dbReference>
<evidence type="ECO:0000256" key="8">
    <source>
        <dbReference type="ARBA" id="ARBA00022777"/>
    </source>
</evidence>
<comment type="subcellular location">
    <subcellularLocation>
        <location evidence="2">Cell membrane</location>
        <topology evidence="2">Multi-pass membrane protein</topology>
    </subcellularLocation>
</comment>
<proteinExistence type="predicted"/>
<dbReference type="SUPFAM" id="SSF158472">
    <property type="entry name" value="HAMP domain-like"/>
    <property type="match status" value="1"/>
</dbReference>
<keyword evidence="11" id="KW-0812">Transmembrane</keyword>
<dbReference type="PRINTS" id="PR00344">
    <property type="entry name" value="BCTRLSENSOR"/>
</dbReference>
<accession>A0A5B8Y557</accession>
<evidence type="ECO:0000256" key="10">
    <source>
        <dbReference type="ARBA" id="ARBA00023012"/>
    </source>
</evidence>
<dbReference type="PROSITE" id="PS50109">
    <property type="entry name" value="HIS_KIN"/>
    <property type="match status" value="1"/>
</dbReference>
<evidence type="ECO:0000259" key="13">
    <source>
        <dbReference type="PROSITE" id="PS50885"/>
    </source>
</evidence>
<dbReference type="Gene3D" id="1.10.287.130">
    <property type="match status" value="1"/>
</dbReference>
<dbReference type="CDD" id="cd00075">
    <property type="entry name" value="HATPase"/>
    <property type="match status" value="1"/>
</dbReference>
<dbReference type="SMART" id="SM00304">
    <property type="entry name" value="HAMP"/>
    <property type="match status" value="1"/>
</dbReference>
<evidence type="ECO:0000259" key="12">
    <source>
        <dbReference type="PROSITE" id="PS50109"/>
    </source>
</evidence>
<dbReference type="InterPro" id="IPR004358">
    <property type="entry name" value="Sig_transdc_His_kin-like_C"/>
</dbReference>
<evidence type="ECO:0000313" key="14">
    <source>
        <dbReference type="EMBL" id="QDG51117.1"/>
    </source>
</evidence>
<evidence type="ECO:0000256" key="3">
    <source>
        <dbReference type="ARBA" id="ARBA00012438"/>
    </source>
</evidence>
<comment type="catalytic activity">
    <reaction evidence="1">
        <text>ATP + protein L-histidine = ADP + protein N-phospho-L-histidine.</text>
        <dbReference type="EC" id="2.7.13.3"/>
    </reaction>
</comment>
<feature type="transmembrane region" description="Helical" evidence="11">
    <location>
        <begin position="242"/>
        <end position="266"/>
    </location>
</feature>
<dbReference type="PANTHER" id="PTHR44936">
    <property type="entry name" value="SENSOR PROTEIN CREC"/>
    <property type="match status" value="1"/>
</dbReference>
<protein>
    <recommendedName>
        <fullName evidence="3">histidine kinase</fullName>
        <ecNumber evidence="3">2.7.13.3</ecNumber>
    </recommendedName>
</protein>
<dbReference type="CDD" id="cd00082">
    <property type="entry name" value="HisKA"/>
    <property type="match status" value="1"/>
</dbReference>
<dbReference type="SUPFAM" id="SSF55874">
    <property type="entry name" value="ATPase domain of HSP90 chaperone/DNA topoisomerase II/histidine kinase"/>
    <property type="match status" value="1"/>
</dbReference>
<keyword evidence="9" id="KW-0067">ATP-binding</keyword>
<dbReference type="PROSITE" id="PS50885">
    <property type="entry name" value="HAMP"/>
    <property type="match status" value="1"/>
</dbReference>
<keyword evidence="11" id="KW-0472">Membrane</keyword>
<dbReference type="Pfam" id="PF02518">
    <property type="entry name" value="HATPase_c"/>
    <property type="match status" value="1"/>
</dbReference>
<dbReference type="GO" id="GO:0000155">
    <property type="term" value="F:phosphorelay sensor kinase activity"/>
    <property type="evidence" value="ECO:0007669"/>
    <property type="project" value="InterPro"/>
</dbReference>
<dbReference type="InterPro" id="IPR003660">
    <property type="entry name" value="HAMP_dom"/>
</dbReference>
<evidence type="ECO:0000256" key="4">
    <source>
        <dbReference type="ARBA" id="ARBA00022475"/>
    </source>
</evidence>
<dbReference type="Pfam" id="PF00672">
    <property type="entry name" value="HAMP"/>
    <property type="match status" value="1"/>
</dbReference>
<dbReference type="PANTHER" id="PTHR44936:SF10">
    <property type="entry name" value="SENSOR PROTEIN RSTB"/>
    <property type="match status" value="1"/>
</dbReference>
<keyword evidence="8" id="KW-0418">Kinase</keyword>
<dbReference type="SMART" id="SM00388">
    <property type="entry name" value="HisKA"/>
    <property type="match status" value="1"/>
</dbReference>
<feature type="transmembrane region" description="Helical" evidence="11">
    <location>
        <begin position="12"/>
        <end position="32"/>
    </location>
</feature>
<evidence type="ECO:0000313" key="15">
    <source>
        <dbReference type="Proteomes" id="UP000315995"/>
    </source>
</evidence>
<gene>
    <name evidence="14" type="ORF">FIV42_10335</name>
</gene>
<keyword evidence="5" id="KW-0597">Phosphoprotein</keyword>
<reference evidence="14 15" key="1">
    <citation type="submission" date="2019-06" db="EMBL/GenBank/DDBJ databases">
        <title>Persicimonas caeni gen. nov., sp. nov., a predatory bacterium isolated from solar saltern.</title>
        <authorList>
            <person name="Wang S."/>
        </authorList>
    </citation>
    <scope>NUCLEOTIDE SEQUENCE [LARGE SCALE GENOMIC DNA]</scope>
    <source>
        <strain evidence="14 15">YN101</strain>
    </source>
</reference>
<name>A0A4Y6PSW8_PERCE</name>
<keyword evidence="4" id="KW-1003">Cell membrane</keyword>
<organism evidence="14 15">
    <name type="scientific">Persicimonas caeni</name>
    <dbReference type="NCBI Taxonomy" id="2292766"/>
    <lineage>
        <taxon>Bacteria</taxon>
        <taxon>Deltaproteobacteria</taxon>
        <taxon>Bradymonadales</taxon>
        <taxon>Bradymonadaceae</taxon>
        <taxon>Persicimonas</taxon>
    </lineage>
</organism>
<dbReference type="Gene3D" id="6.10.340.10">
    <property type="match status" value="1"/>
</dbReference>
<keyword evidence="6" id="KW-0808">Transferase</keyword>
<dbReference type="FunFam" id="1.10.287.130:FF:000001">
    <property type="entry name" value="Two-component sensor histidine kinase"/>
    <property type="match status" value="1"/>
</dbReference>
<keyword evidence="15" id="KW-1185">Reference proteome</keyword>
<dbReference type="InterPro" id="IPR003661">
    <property type="entry name" value="HisK_dim/P_dom"/>
</dbReference>
<dbReference type="GO" id="GO:0005886">
    <property type="term" value="C:plasma membrane"/>
    <property type="evidence" value="ECO:0007669"/>
    <property type="project" value="UniProtKB-SubCell"/>
</dbReference>
<evidence type="ECO:0000256" key="5">
    <source>
        <dbReference type="ARBA" id="ARBA00022553"/>
    </source>
</evidence>
<feature type="domain" description="Histidine kinase" evidence="12">
    <location>
        <begin position="326"/>
        <end position="530"/>
    </location>
</feature>
<dbReference type="Pfam" id="PF00512">
    <property type="entry name" value="HisKA"/>
    <property type="match status" value="1"/>
</dbReference>
<evidence type="ECO:0000256" key="7">
    <source>
        <dbReference type="ARBA" id="ARBA00022741"/>
    </source>
</evidence>
<dbReference type="InterPro" id="IPR036890">
    <property type="entry name" value="HATPase_C_sf"/>
</dbReference>
<sequence length="532" mass="58382">MNPKPRLRTIFLIVNLIVLLIPLGGIGVLRIYETELIRRTESELISQGALIQAMYRDRLLYALDYECDRPAEAGPYGVPVEVKYPVNIDDKFMPIPAELDAASDRIYPAVPPAVEPKLAAEPCAAQVGEALVPTLTEAQRITLSGMHVVDYRGTVVATTQSPLGRSIANREEVRRALDGEFVQLLRRRTSAPTTWSLEGIQRRTSVRVFVAMPIVHEGRVLGAVVLVRTPISLLKAIYNNRVIFGTFVGAILLAAVVISLLTAIFIGRPIKRLMEQTRRIAREEEDATEPIDHPGTHEIDELSRAFADMAAALNERADYIRTFARNVSHEFKTPISSIQGTVELLEDHLDTMSEEQRQKFLGMLAADAERMERLVTRLLDLARADVLQPGADSVALGPTLAEVASRFDDLAVTVDNPAGVERVAIAAETFDSVVSNLLENSRQHGAQTIHIAVDAADNFVDLIVQDDGPGISEGNADKIFDAFFTTKRSEGGTGLGLSIVRSLLRAHGGDIELLPSEQGARFLLRLPRGRGR</sequence>
<accession>A0A4Y6PSW8</accession>
<keyword evidence="7" id="KW-0547">Nucleotide-binding</keyword>
<evidence type="ECO:0000256" key="1">
    <source>
        <dbReference type="ARBA" id="ARBA00000085"/>
    </source>
</evidence>
<evidence type="ECO:0000256" key="11">
    <source>
        <dbReference type="SAM" id="Phobius"/>
    </source>
</evidence>
<dbReference type="EMBL" id="CP041186">
    <property type="protein sequence ID" value="QDG51117.1"/>
    <property type="molecule type" value="Genomic_DNA"/>
</dbReference>
<evidence type="ECO:0000256" key="2">
    <source>
        <dbReference type="ARBA" id="ARBA00004651"/>
    </source>
</evidence>
<evidence type="ECO:0000256" key="6">
    <source>
        <dbReference type="ARBA" id="ARBA00022679"/>
    </source>
</evidence>
<dbReference type="SMART" id="SM00387">
    <property type="entry name" value="HATPase_c"/>
    <property type="match status" value="1"/>
</dbReference>
<keyword evidence="10" id="KW-0902">Two-component regulatory system</keyword>
<dbReference type="SUPFAM" id="SSF47384">
    <property type="entry name" value="Homodimeric domain of signal transducing histidine kinase"/>
    <property type="match status" value="1"/>
</dbReference>
<dbReference type="Gene3D" id="3.30.565.10">
    <property type="entry name" value="Histidine kinase-like ATPase, C-terminal domain"/>
    <property type="match status" value="1"/>
</dbReference>
<dbReference type="InterPro" id="IPR050980">
    <property type="entry name" value="2C_sensor_his_kinase"/>
</dbReference>
<dbReference type="InterPro" id="IPR005467">
    <property type="entry name" value="His_kinase_dom"/>
</dbReference>
<dbReference type="Gene3D" id="3.30.450.20">
    <property type="entry name" value="PAS domain"/>
    <property type="match status" value="1"/>
</dbReference>
<feature type="domain" description="HAMP" evidence="13">
    <location>
        <begin position="264"/>
        <end position="318"/>
    </location>
</feature>
<evidence type="ECO:0000256" key="9">
    <source>
        <dbReference type="ARBA" id="ARBA00022840"/>
    </source>
</evidence>
<keyword evidence="11" id="KW-1133">Transmembrane helix</keyword>
<dbReference type="Proteomes" id="UP000315995">
    <property type="component" value="Chromosome"/>
</dbReference>
<dbReference type="CDD" id="cd06225">
    <property type="entry name" value="HAMP"/>
    <property type="match status" value="1"/>
</dbReference>
<dbReference type="RefSeq" id="WP_141197602.1">
    <property type="nucleotide sequence ID" value="NZ_CP041186.1"/>
</dbReference>